<organism evidence="11 12">
    <name type="scientific">Usitatibacter palustris</name>
    <dbReference type="NCBI Taxonomy" id="2732487"/>
    <lineage>
        <taxon>Bacteria</taxon>
        <taxon>Pseudomonadati</taxon>
        <taxon>Pseudomonadota</taxon>
        <taxon>Betaproteobacteria</taxon>
        <taxon>Nitrosomonadales</taxon>
        <taxon>Usitatibacteraceae</taxon>
        <taxon>Usitatibacter</taxon>
    </lineage>
</organism>
<dbReference type="Proteomes" id="UP000503096">
    <property type="component" value="Chromosome"/>
</dbReference>
<dbReference type="AlphaFoldDB" id="A0A6M4HAW7"/>
<dbReference type="SUPFAM" id="SSF52540">
    <property type="entry name" value="P-loop containing nucleoside triphosphate hydrolases"/>
    <property type="match status" value="1"/>
</dbReference>
<dbReference type="GO" id="GO:0046872">
    <property type="term" value="F:metal ion binding"/>
    <property type="evidence" value="ECO:0007669"/>
    <property type="project" value="UniProtKB-KW"/>
</dbReference>
<evidence type="ECO:0000256" key="7">
    <source>
        <dbReference type="ARBA" id="ARBA00022741"/>
    </source>
</evidence>
<dbReference type="InParanoid" id="A0A6M4HAW7"/>
<name>A0A6M4HAW7_9PROT</name>
<evidence type="ECO:0000313" key="11">
    <source>
        <dbReference type="EMBL" id="QJR15988.1"/>
    </source>
</evidence>
<dbReference type="NCBIfam" id="TIGR00150">
    <property type="entry name" value="T6A_YjeE"/>
    <property type="match status" value="1"/>
</dbReference>
<evidence type="ECO:0000256" key="1">
    <source>
        <dbReference type="ARBA" id="ARBA00004496"/>
    </source>
</evidence>
<evidence type="ECO:0000256" key="6">
    <source>
        <dbReference type="ARBA" id="ARBA00022723"/>
    </source>
</evidence>
<dbReference type="GO" id="GO:0002949">
    <property type="term" value="P:tRNA threonylcarbamoyladenosine modification"/>
    <property type="evidence" value="ECO:0007669"/>
    <property type="project" value="InterPro"/>
</dbReference>
<evidence type="ECO:0000313" key="12">
    <source>
        <dbReference type="Proteomes" id="UP000503096"/>
    </source>
</evidence>
<dbReference type="Pfam" id="PF02367">
    <property type="entry name" value="TsaE"/>
    <property type="match status" value="1"/>
</dbReference>
<evidence type="ECO:0000256" key="5">
    <source>
        <dbReference type="ARBA" id="ARBA00022694"/>
    </source>
</evidence>
<evidence type="ECO:0000256" key="2">
    <source>
        <dbReference type="ARBA" id="ARBA00007599"/>
    </source>
</evidence>
<sequence>MLPVPTFPLSDETATLALGAALARGLRPGMVVFLQGELGAGKTTLVRGALRALGHEGRVKSPTYALVEVYAVSRLDLHHFDFYRFSDPREWIDAGFRESFNGQVVSLVEWPEKATGQLPPPDLEIALRVLDSGREATLKSHTPAGEQCLAAITQHFPSSAS</sequence>
<accession>A0A6M4HAW7</accession>
<evidence type="ECO:0000256" key="9">
    <source>
        <dbReference type="ARBA" id="ARBA00022842"/>
    </source>
</evidence>
<dbReference type="InterPro" id="IPR027417">
    <property type="entry name" value="P-loop_NTPase"/>
</dbReference>
<reference evidence="11 12" key="1">
    <citation type="submission" date="2020-04" db="EMBL/GenBank/DDBJ databases">
        <title>Usitatibacter rugosus gen. nov., sp. nov. and Usitatibacter palustris sp. nov., novel members of Usitatibacteraceae fam. nov. within the order Nitrosomonadales isolated from soil.</title>
        <authorList>
            <person name="Huber K.J."/>
            <person name="Neumann-Schaal M."/>
            <person name="Geppert A."/>
            <person name="Luckner M."/>
            <person name="Wanner G."/>
            <person name="Overmann J."/>
        </authorList>
    </citation>
    <scope>NUCLEOTIDE SEQUENCE [LARGE SCALE GENOMIC DNA]</scope>
    <source>
        <strain evidence="11 12">Swamp67</strain>
    </source>
</reference>
<keyword evidence="7" id="KW-0547">Nucleotide-binding</keyword>
<keyword evidence="9" id="KW-0460">Magnesium</keyword>
<comment type="similarity">
    <text evidence="2">Belongs to the TsaE family.</text>
</comment>
<evidence type="ECO:0000256" key="3">
    <source>
        <dbReference type="ARBA" id="ARBA00019010"/>
    </source>
</evidence>
<dbReference type="Gene3D" id="3.40.50.300">
    <property type="entry name" value="P-loop containing nucleotide triphosphate hydrolases"/>
    <property type="match status" value="1"/>
</dbReference>
<gene>
    <name evidence="11" type="primary">tsaE</name>
    <name evidence="11" type="ORF">DSM104440_02816</name>
</gene>
<keyword evidence="8" id="KW-0067">ATP-binding</keyword>
<keyword evidence="12" id="KW-1185">Reference proteome</keyword>
<dbReference type="FunCoup" id="A0A6M4HAW7">
    <property type="interactions" value="294"/>
</dbReference>
<dbReference type="GO" id="GO:0005524">
    <property type="term" value="F:ATP binding"/>
    <property type="evidence" value="ECO:0007669"/>
    <property type="project" value="UniProtKB-KW"/>
</dbReference>
<dbReference type="PANTHER" id="PTHR33540">
    <property type="entry name" value="TRNA THREONYLCARBAMOYLADENOSINE BIOSYNTHESIS PROTEIN TSAE"/>
    <property type="match status" value="1"/>
</dbReference>
<keyword evidence="4" id="KW-0963">Cytoplasm</keyword>
<evidence type="ECO:0000256" key="10">
    <source>
        <dbReference type="ARBA" id="ARBA00032441"/>
    </source>
</evidence>
<evidence type="ECO:0000256" key="4">
    <source>
        <dbReference type="ARBA" id="ARBA00022490"/>
    </source>
</evidence>
<proteinExistence type="inferred from homology"/>
<evidence type="ECO:0000256" key="8">
    <source>
        <dbReference type="ARBA" id="ARBA00022840"/>
    </source>
</evidence>
<dbReference type="KEGG" id="upl:DSM104440_02816"/>
<dbReference type="GO" id="GO:0005737">
    <property type="term" value="C:cytoplasm"/>
    <property type="evidence" value="ECO:0007669"/>
    <property type="project" value="UniProtKB-SubCell"/>
</dbReference>
<protein>
    <recommendedName>
        <fullName evidence="3">tRNA threonylcarbamoyladenosine biosynthesis protein TsaE</fullName>
    </recommendedName>
    <alternativeName>
        <fullName evidence="10">t(6)A37 threonylcarbamoyladenosine biosynthesis protein TsaE</fullName>
    </alternativeName>
</protein>
<dbReference type="PANTHER" id="PTHR33540:SF2">
    <property type="entry name" value="TRNA THREONYLCARBAMOYLADENOSINE BIOSYNTHESIS PROTEIN TSAE"/>
    <property type="match status" value="1"/>
</dbReference>
<dbReference type="InterPro" id="IPR003442">
    <property type="entry name" value="T6A_TsaE"/>
</dbReference>
<comment type="subcellular location">
    <subcellularLocation>
        <location evidence="1">Cytoplasm</location>
    </subcellularLocation>
</comment>
<dbReference type="EMBL" id="CP053073">
    <property type="protein sequence ID" value="QJR15988.1"/>
    <property type="molecule type" value="Genomic_DNA"/>
</dbReference>
<keyword evidence="6" id="KW-0479">Metal-binding</keyword>
<keyword evidence="5" id="KW-0819">tRNA processing</keyword>